<dbReference type="SUPFAM" id="SSF46785">
    <property type="entry name" value="Winged helix' DNA-binding domain"/>
    <property type="match status" value="1"/>
</dbReference>
<proteinExistence type="predicted"/>
<accession>A0A852SIS3</accession>
<feature type="domain" description="HTH marR-type" evidence="1">
    <location>
        <begin position="1"/>
        <end position="146"/>
    </location>
</feature>
<dbReference type="EMBL" id="JACCBM010000001">
    <property type="protein sequence ID" value="NYD69240.1"/>
    <property type="molecule type" value="Genomic_DNA"/>
</dbReference>
<reference evidence="2 3" key="1">
    <citation type="submission" date="2020-07" db="EMBL/GenBank/DDBJ databases">
        <title>Sequencing the genomes of 1000 actinobacteria strains.</title>
        <authorList>
            <person name="Klenk H.-P."/>
        </authorList>
    </citation>
    <scope>NUCLEOTIDE SEQUENCE [LARGE SCALE GENOMIC DNA]</scope>
    <source>
        <strain evidence="2 3">DSM 26474</strain>
    </source>
</reference>
<dbReference type="Pfam" id="PF12802">
    <property type="entry name" value="MarR_2"/>
    <property type="match status" value="1"/>
</dbReference>
<keyword evidence="2" id="KW-0238">DNA-binding</keyword>
<dbReference type="InterPro" id="IPR036390">
    <property type="entry name" value="WH_DNA-bd_sf"/>
</dbReference>
<evidence type="ECO:0000313" key="3">
    <source>
        <dbReference type="Proteomes" id="UP000549913"/>
    </source>
</evidence>
<gene>
    <name evidence="2" type="ORF">BJ984_000398</name>
</gene>
<dbReference type="GO" id="GO:0003677">
    <property type="term" value="F:DNA binding"/>
    <property type="evidence" value="ECO:0007669"/>
    <property type="project" value="UniProtKB-KW"/>
</dbReference>
<dbReference type="Proteomes" id="UP000549913">
    <property type="component" value="Unassembled WGS sequence"/>
</dbReference>
<dbReference type="InterPro" id="IPR000835">
    <property type="entry name" value="HTH_MarR-typ"/>
</dbReference>
<evidence type="ECO:0000313" key="2">
    <source>
        <dbReference type="EMBL" id="NYD69240.1"/>
    </source>
</evidence>
<dbReference type="Gene3D" id="1.10.10.10">
    <property type="entry name" value="Winged helix-like DNA-binding domain superfamily/Winged helix DNA-binding domain"/>
    <property type="match status" value="1"/>
</dbReference>
<organism evidence="2 3">
    <name type="scientific">Herbiconiux flava</name>
    <dbReference type="NCBI Taxonomy" id="881268"/>
    <lineage>
        <taxon>Bacteria</taxon>
        <taxon>Bacillati</taxon>
        <taxon>Actinomycetota</taxon>
        <taxon>Actinomycetes</taxon>
        <taxon>Micrococcales</taxon>
        <taxon>Microbacteriaceae</taxon>
        <taxon>Herbiconiux</taxon>
    </lineage>
</organism>
<dbReference type="RefSeq" id="WP_179546605.1">
    <property type="nucleotide sequence ID" value="NZ_BSEW01000001.1"/>
</dbReference>
<dbReference type="InterPro" id="IPR039422">
    <property type="entry name" value="MarR/SlyA-like"/>
</dbReference>
<comment type="caution">
    <text evidence="2">The sequence shown here is derived from an EMBL/GenBank/DDBJ whole genome shotgun (WGS) entry which is preliminary data.</text>
</comment>
<dbReference type="GO" id="GO:0003700">
    <property type="term" value="F:DNA-binding transcription factor activity"/>
    <property type="evidence" value="ECO:0007669"/>
    <property type="project" value="InterPro"/>
</dbReference>
<dbReference type="InterPro" id="IPR036388">
    <property type="entry name" value="WH-like_DNA-bd_sf"/>
</dbReference>
<dbReference type="SMART" id="SM00347">
    <property type="entry name" value="HTH_MARR"/>
    <property type="match status" value="1"/>
</dbReference>
<dbReference type="PROSITE" id="PS50995">
    <property type="entry name" value="HTH_MARR_2"/>
    <property type="match status" value="1"/>
</dbReference>
<evidence type="ECO:0000259" key="1">
    <source>
        <dbReference type="PROSITE" id="PS50995"/>
    </source>
</evidence>
<sequence length="156" mass="17061">MLNDHAERLGSGDVLDALQEYLASRTALRRLIRAETELSDSAWNALVELRAEGEQGRSLTPKELASRLQLRSASITALIDKLVRLGHVDRTTSSVDRRGLSLSITDSGIEFIDRHDRAREPEQAVAARLDPTAAELVVRVLDELSSAAGRSFSAAE</sequence>
<dbReference type="PANTHER" id="PTHR33164:SF43">
    <property type="entry name" value="HTH-TYPE TRANSCRIPTIONAL REPRESSOR YETL"/>
    <property type="match status" value="1"/>
</dbReference>
<keyword evidence="3" id="KW-1185">Reference proteome</keyword>
<dbReference type="AlphaFoldDB" id="A0A852SIS3"/>
<name>A0A852SIS3_9MICO</name>
<dbReference type="GO" id="GO:0006950">
    <property type="term" value="P:response to stress"/>
    <property type="evidence" value="ECO:0007669"/>
    <property type="project" value="TreeGrafter"/>
</dbReference>
<dbReference type="PANTHER" id="PTHR33164">
    <property type="entry name" value="TRANSCRIPTIONAL REGULATOR, MARR FAMILY"/>
    <property type="match status" value="1"/>
</dbReference>
<dbReference type="PRINTS" id="PR00598">
    <property type="entry name" value="HTHMARR"/>
</dbReference>
<protein>
    <submittedName>
        <fullName evidence="2">DNA-binding MarR family transcriptional regulator</fullName>
    </submittedName>
</protein>